<proteinExistence type="predicted"/>
<accession>A0A480AT54</accession>
<dbReference type="RefSeq" id="WP_137734302.1">
    <property type="nucleotide sequence ID" value="NZ_BJCL01000010.1"/>
</dbReference>
<evidence type="ECO:0000313" key="1">
    <source>
        <dbReference type="EMBL" id="GCL64573.1"/>
    </source>
</evidence>
<dbReference type="EMBL" id="BJCL01000010">
    <property type="protein sequence ID" value="GCL64573.1"/>
    <property type="molecule type" value="Genomic_DNA"/>
</dbReference>
<dbReference type="Proteomes" id="UP000301751">
    <property type="component" value="Unassembled WGS sequence"/>
</dbReference>
<name>A0A480AT54_9BURK</name>
<organism evidence="1 2">
    <name type="scientific">Pseudaquabacterium pictum</name>
    <dbReference type="NCBI Taxonomy" id="2315236"/>
    <lineage>
        <taxon>Bacteria</taxon>
        <taxon>Pseudomonadati</taxon>
        <taxon>Pseudomonadota</taxon>
        <taxon>Betaproteobacteria</taxon>
        <taxon>Burkholderiales</taxon>
        <taxon>Sphaerotilaceae</taxon>
        <taxon>Pseudaquabacterium</taxon>
    </lineage>
</organism>
<comment type="caution">
    <text evidence="1">The sequence shown here is derived from an EMBL/GenBank/DDBJ whole genome shotgun (WGS) entry which is preliminary data.</text>
</comment>
<keyword evidence="2" id="KW-1185">Reference proteome</keyword>
<dbReference type="AlphaFoldDB" id="A0A480AT54"/>
<protein>
    <submittedName>
        <fullName evidence="1">Uncharacterized protein</fullName>
    </submittedName>
</protein>
<sequence>MIDGQALAARYARTEAGRAEIQRRAQPLSRAGRNLLLTIDASRSAEDWLVLVQGATEDDLLALIQAGLVAVQGAPQAVVQPPVQTPVPPSPPAAPQGVLPRMSLAQALQTKSQEVLMRRIVAEARPQLGRVRGYMLVVEAEYCVNAEDVRALAQKFVEQVRERDGDRAAIALAQVLIAPE</sequence>
<gene>
    <name evidence="1" type="ORF">AQPW35_36540</name>
</gene>
<dbReference type="OrthoDB" id="9152494at2"/>
<evidence type="ECO:0000313" key="2">
    <source>
        <dbReference type="Proteomes" id="UP000301751"/>
    </source>
</evidence>
<reference evidence="2" key="1">
    <citation type="submission" date="2019-03" db="EMBL/GenBank/DDBJ databases">
        <title>Aquabacterium pictum sp.nov., the first bacteriochlorophyll a-containing freshwater bacterium in the genus Aquabacterium of the class Betaproteobacteria.</title>
        <authorList>
            <person name="Hirose S."/>
            <person name="Tank M."/>
            <person name="Hara E."/>
            <person name="Tamaki H."/>
            <person name="Takaichi S."/>
            <person name="Haruta S."/>
            <person name="Hanada S."/>
        </authorList>
    </citation>
    <scope>NUCLEOTIDE SEQUENCE [LARGE SCALE GENOMIC DNA]</scope>
    <source>
        <strain evidence="2">W35</strain>
    </source>
</reference>